<keyword evidence="1" id="KW-0472">Membrane</keyword>
<keyword evidence="1" id="KW-1133">Transmembrane helix</keyword>
<feature type="signal peptide" evidence="2">
    <location>
        <begin position="1"/>
        <end position="22"/>
    </location>
</feature>
<dbReference type="Proteomes" id="UP001281003">
    <property type="component" value="Unassembled WGS sequence"/>
</dbReference>
<comment type="caution">
    <text evidence="3">The sequence shown here is derived from an EMBL/GenBank/DDBJ whole genome shotgun (WGS) entry which is preliminary data.</text>
</comment>
<accession>A0AAE0PB30</accession>
<reference evidence="3" key="1">
    <citation type="journal article" date="2023" name="Mol. Phylogenet. Evol.">
        <title>Genome-scale phylogeny and comparative genomics of the fungal order Sordariales.</title>
        <authorList>
            <person name="Hensen N."/>
            <person name="Bonometti L."/>
            <person name="Westerberg I."/>
            <person name="Brannstrom I.O."/>
            <person name="Guillou S."/>
            <person name="Cros-Aarteil S."/>
            <person name="Calhoun S."/>
            <person name="Haridas S."/>
            <person name="Kuo A."/>
            <person name="Mondo S."/>
            <person name="Pangilinan J."/>
            <person name="Riley R."/>
            <person name="LaButti K."/>
            <person name="Andreopoulos B."/>
            <person name="Lipzen A."/>
            <person name="Chen C."/>
            <person name="Yan M."/>
            <person name="Daum C."/>
            <person name="Ng V."/>
            <person name="Clum A."/>
            <person name="Steindorff A."/>
            <person name="Ohm R.A."/>
            <person name="Martin F."/>
            <person name="Silar P."/>
            <person name="Natvig D.O."/>
            <person name="Lalanne C."/>
            <person name="Gautier V."/>
            <person name="Ament-Velasquez S.L."/>
            <person name="Kruys A."/>
            <person name="Hutchinson M.I."/>
            <person name="Powell A.J."/>
            <person name="Barry K."/>
            <person name="Miller A.N."/>
            <person name="Grigoriev I.V."/>
            <person name="Debuchy R."/>
            <person name="Gladieux P."/>
            <person name="Hiltunen Thoren M."/>
            <person name="Johannesson H."/>
        </authorList>
    </citation>
    <scope>NUCLEOTIDE SEQUENCE</scope>
    <source>
        <strain evidence="3">FGSC 1904</strain>
    </source>
</reference>
<reference evidence="3" key="2">
    <citation type="submission" date="2023-07" db="EMBL/GenBank/DDBJ databases">
        <authorList>
            <consortium name="Lawrence Berkeley National Laboratory"/>
            <person name="Haridas S."/>
            <person name="Hensen N."/>
            <person name="Bonometti L."/>
            <person name="Westerberg I."/>
            <person name="Brannstrom I.O."/>
            <person name="Guillou S."/>
            <person name="Cros-Aarteil S."/>
            <person name="Calhoun S."/>
            <person name="Kuo A."/>
            <person name="Mondo S."/>
            <person name="Pangilinan J."/>
            <person name="Riley R."/>
            <person name="LaButti K."/>
            <person name="Andreopoulos B."/>
            <person name="Lipzen A."/>
            <person name="Chen C."/>
            <person name="Yanf M."/>
            <person name="Daum C."/>
            <person name="Ng V."/>
            <person name="Clum A."/>
            <person name="Steindorff A."/>
            <person name="Ohm R."/>
            <person name="Martin F."/>
            <person name="Silar P."/>
            <person name="Natvig D."/>
            <person name="Lalanne C."/>
            <person name="Gautier V."/>
            <person name="Ament-velasquez S.L."/>
            <person name="Kruys A."/>
            <person name="Hutchinson M.I."/>
            <person name="Powell A.J."/>
            <person name="Barry K."/>
            <person name="Miller A.N."/>
            <person name="Grigoriev I.V."/>
            <person name="Debuchy R."/>
            <person name="Gladieux P."/>
            <person name="Thoren M.H."/>
            <person name="Johannesson H."/>
        </authorList>
    </citation>
    <scope>NUCLEOTIDE SEQUENCE</scope>
    <source>
        <strain evidence="3">FGSC 1904</strain>
    </source>
</reference>
<dbReference type="EMBL" id="JAUTDP010000009">
    <property type="protein sequence ID" value="KAK3396613.1"/>
    <property type="molecule type" value="Genomic_DNA"/>
</dbReference>
<evidence type="ECO:0000313" key="4">
    <source>
        <dbReference type="Proteomes" id="UP001281003"/>
    </source>
</evidence>
<evidence type="ECO:0000313" key="3">
    <source>
        <dbReference type="EMBL" id="KAK3396613.1"/>
    </source>
</evidence>
<feature type="chain" id="PRO_5042025091" evidence="2">
    <location>
        <begin position="23"/>
        <end position="137"/>
    </location>
</feature>
<dbReference type="AlphaFoldDB" id="A0AAE0PB30"/>
<keyword evidence="4" id="KW-1185">Reference proteome</keyword>
<evidence type="ECO:0000256" key="2">
    <source>
        <dbReference type="SAM" id="SignalP"/>
    </source>
</evidence>
<evidence type="ECO:0000256" key="1">
    <source>
        <dbReference type="SAM" id="Phobius"/>
    </source>
</evidence>
<feature type="transmembrane region" description="Helical" evidence="1">
    <location>
        <begin position="116"/>
        <end position="136"/>
    </location>
</feature>
<keyword evidence="2" id="KW-0732">Signal</keyword>
<keyword evidence="1" id="KW-0812">Transmembrane</keyword>
<sequence length="137" mass="14386">MRLTTSLPTAILIAAAADVTMAIPSASITTTPTTSDDLKTFTTTASNCTDAASTGTIQRRDTELITSAPAATATARPSVFTSVTCLGNFGEEDGYVKHRCRMYEYKLKELESGAGISLPMLGGLWAMAGLTVITMLL</sequence>
<organism evidence="3 4">
    <name type="scientific">Sordaria brevicollis</name>
    <dbReference type="NCBI Taxonomy" id="83679"/>
    <lineage>
        <taxon>Eukaryota</taxon>
        <taxon>Fungi</taxon>
        <taxon>Dikarya</taxon>
        <taxon>Ascomycota</taxon>
        <taxon>Pezizomycotina</taxon>
        <taxon>Sordariomycetes</taxon>
        <taxon>Sordariomycetidae</taxon>
        <taxon>Sordariales</taxon>
        <taxon>Sordariaceae</taxon>
        <taxon>Sordaria</taxon>
    </lineage>
</organism>
<gene>
    <name evidence="3" type="ORF">B0T20DRAFT_455181</name>
</gene>
<proteinExistence type="predicted"/>
<protein>
    <submittedName>
        <fullName evidence="3">Uncharacterized protein</fullName>
    </submittedName>
</protein>
<name>A0AAE0PB30_SORBR</name>